<comment type="caution">
    <text evidence="8">The sequence shown here is derived from an EMBL/GenBank/DDBJ whole genome shotgun (WGS) entry which is preliminary data.</text>
</comment>
<dbReference type="AlphaFoldDB" id="A0A1D2YS76"/>
<dbReference type="Pfam" id="PF03772">
    <property type="entry name" value="Competence"/>
    <property type="match status" value="1"/>
</dbReference>
<dbReference type="InterPro" id="IPR004797">
    <property type="entry name" value="Competence_ComEC/Rec2"/>
</dbReference>
<accession>A0A1D2YS76</accession>
<dbReference type="GO" id="GO:0030420">
    <property type="term" value="P:establishment of competence for transformation"/>
    <property type="evidence" value="ECO:0007669"/>
    <property type="project" value="InterPro"/>
</dbReference>
<dbReference type="Gene3D" id="3.60.15.10">
    <property type="entry name" value="Ribonuclease Z/Hydroxyacylglutathione hydrolase-like"/>
    <property type="match status" value="1"/>
</dbReference>
<dbReference type="Pfam" id="PF13567">
    <property type="entry name" value="DUF4131"/>
    <property type="match status" value="1"/>
</dbReference>
<dbReference type="Pfam" id="PF00753">
    <property type="entry name" value="Lactamase_B"/>
    <property type="match status" value="1"/>
</dbReference>
<feature type="transmembrane region" description="Helical" evidence="6">
    <location>
        <begin position="54"/>
        <end position="73"/>
    </location>
</feature>
<evidence type="ECO:0000259" key="7">
    <source>
        <dbReference type="SMART" id="SM00849"/>
    </source>
</evidence>
<keyword evidence="4 6" id="KW-1133">Transmembrane helix</keyword>
<feature type="transmembrane region" description="Helical" evidence="6">
    <location>
        <begin position="391"/>
        <end position="409"/>
    </location>
</feature>
<evidence type="ECO:0000256" key="6">
    <source>
        <dbReference type="SAM" id="Phobius"/>
    </source>
</evidence>
<evidence type="ECO:0000256" key="3">
    <source>
        <dbReference type="ARBA" id="ARBA00022692"/>
    </source>
</evidence>
<feature type="transmembrane region" description="Helical" evidence="6">
    <location>
        <begin position="519"/>
        <end position="536"/>
    </location>
</feature>
<feature type="transmembrane region" description="Helical" evidence="6">
    <location>
        <begin position="256"/>
        <end position="281"/>
    </location>
</feature>
<feature type="domain" description="Metallo-beta-lactamase" evidence="7">
    <location>
        <begin position="550"/>
        <end position="761"/>
    </location>
</feature>
<dbReference type="PANTHER" id="PTHR30619:SF1">
    <property type="entry name" value="RECOMBINATION PROTEIN 2"/>
    <property type="match status" value="1"/>
</dbReference>
<dbReference type="InterPro" id="IPR001279">
    <property type="entry name" value="Metallo-B-lactamas"/>
</dbReference>
<dbReference type="NCBIfam" id="TIGR00361">
    <property type="entry name" value="ComEC_Rec2"/>
    <property type="match status" value="1"/>
</dbReference>
<feature type="transmembrane region" description="Helical" evidence="6">
    <location>
        <begin position="335"/>
        <end position="354"/>
    </location>
</feature>
<organism evidence="8 9">
    <name type="scientific">Vulcanibacillus modesticaldus</name>
    <dbReference type="NCBI Taxonomy" id="337097"/>
    <lineage>
        <taxon>Bacteria</taxon>
        <taxon>Bacillati</taxon>
        <taxon>Bacillota</taxon>
        <taxon>Bacilli</taxon>
        <taxon>Bacillales</taxon>
        <taxon>Bacillaceae</taxon>
        <taxon>Vulcanibacillus</taxon>
    </lineage>
</organism>
<feature type="transmembrane region" description="Helical" evidence="6">
    <location>
        <begin position="30"/>
        <end position="47"/>
    </location>
</feature>
<dbReference type="CDD" id="cd07731">
    <property type="entry name" value="ComA-like_MBL-fold"/>
    <property type="match status" value="1"/>
</dbReference>
<dbReference type="STRING" id="337097.BHF71_04035"/>
<feature type="transmembrane region" description="Helical" evidence="6">
    <location>
        <begin position="450"/>
        <end position="470"/>
    </location>
</feature>
<reference evidence="8 9" key="1">
    <citation type="submission" date="2016-09" db="EMBL/GenBank/DDBJ databases">
        <title>Draft genome sequence for the type strain of Vulcanibacillus modesticaldus BR, a strictly anaerobic, moderately thermophilic, and nitrate-reducing bacterium from deep sea-hydrothermal vents of the Mid-Atlantic Ridge.</title>
        <authorList>
            <person name="Abin C.A."/>
            <person name="Hollibaugh J.T."/>
        </authorList>
    </citation>
    <scope>NUCLEOTIDE SEQUENCE [LARGE SCALE GENOMIC DNA]</scope>
    <source>
        <strain evidence="8 9">BR</strain>
    </source>
</reference>
<evidence type="ECO:0000313" key="8">
    <source>
        <dbReference type="EMBL" id="OEF96905.1"/>
    </source>
</evidence>
<protein>
    <submittedName>
        <fullName evidence="8">DNA internalization-related competence protein ComEC/Rec2</fullName>
    </submittedName>
</protein>
<keyword evidence="3 6" id="KW-0812">Transmembrane</keyword>
<feature type="transmembrane region" description="Helical" evidence="6">
    <location>
        <begin position="290"/>
        <end position="305"/>
    </location>
</feature>
<dbReference type="InterPro" id="IPR052159">
    <property type="entry name" value="Competence_DNA_uptake"/>
</dbReference>
<evidence type="ECO:0000256" key="1">
    <source>
        <dbReference type="ARBA" id="ARBA00004651"/>
    </source>
</evidence>
<dbReference type="SMART" id="SM00849">
    <property type="entry name" value="Lactamase_B"/>
    <property type="match status" value="1"/>
</dbReference>
<dbReference type="InterPro" id="IPR036866">
    <property type="entry name" value="RibonucZ/Hydroxyglut_hydro"/>
</dbReference>
<dbReference type="PANTHER" id="PTHR30619">
    <property type="entry name" value="DNA INTERNALIZATION/COMPETENCE PROTEIN COMEC/REC2"/>
    <property type="match status" value="1"/>
</dbReference>
<sequence>MKYPLLLLAVVFVLGLYIGSLELIPMVIILFSLVIGILLFGLSIIFYHHKSKNWFIMLIVSIFLLGIVRMDWYKTDHQSIFNNVLDKQLEGKYVGIRGYIDSEPTLDGDLVKLIIKPITYSLEGQEYRINTKEKLLINLFLQAENEQIQVQNWETGMGIRLYGVMGKVINSRNPGEFNYREYLARKGIYWKLNVYDIAMIEVATENGFFTGIDRYKRRLSNIIDSLFGGRQAGFMKSILLGERDDLANELFNDFSILGLSHLLAISGLHLSILTLMLFWLFGKLRITKQNTAYIVSFLLIGYMFFTGASPSVVRATVMAILMFYGLIFKRSFLALQSFGIALMLMSFYNPMWIFDVGFQLSFVITFYILWGLPIVYGNLHIKNEGIKKSVSLIIITQLASFPLSFYYFHQYSTISWLTNLLIVPIFSIVILPFGIILLLFALFFPYLGLLFAKVMSLLLDWLFSLIQITADLRFFHFYGGFHSFFWVLVFYIYLTWLLLRKRIKESFIPFKLKKYIFQIEKTMLVILAMIVLWWLFPKNEGFITFIDVGQGDSILIQAKGNKNILIDSGGRLSIPKENWQLRKNPFNTGKNIILPYLKYRGVKKIDIAILTHEDIDHLGGYLFIADNIEIDNFVVEKGFPRTVSGEKLLTKLIENKIKIEYIDRVKTAKINEDTQITFAPIDIPSSNKENDHSFAIFLNMYNTKLLFSADIEKLGEEQLITTFIIEPVDILKVGHHGSITSSTNSWLLKLKPQDSIISVGKNNRYNHPSKEILTRLEKYSKVWRTDLDGGITVQIDSKGYKIERTIEN</sequence>
<dbReference type="GO" id="GO:0005886">
    <property type="term" value="C:plasma membrane"/>
    <property type="evidence" value="ECO:0007669"/>
    <property type="project" value="UniProtKB-SubCell"/>
</dbReference>
<gene>
    <name evidence="8" type="ORF">BHF71_04035</name>
</gene>
<dbReference type="NCBIfam" id="TIGR00360">
    <property type="entry name" value="ComEC_N-term"/>
    <property type="match status" value="1"/>
</dbReference>
<evidence type="ECO:0000256" key="4">
    <source>
        <dbReference type="ARBA" id="ARBA00022989"/>
    </source>
</evidence>
<feature type="transmembrane region" description="Helical" evidence="6">
    <location>
        <begin position="360"/>
        <end position="379"/>
    </location>
</feature>
<dbReference type="InterPro" id="IPR025405">
    <property type="entry name" value="DUF4131"/>
</dbReference>
<feature type="transmembrane region" description="Helical" evidence="6">
    <location>
        <begin position="421"/>
        <end position="443"/>
    </location>
</feature>
<evidence type="ECO:0000256" key="5">
    <source>
        <dbReference type="ARBA" id="ARBA00023136"/>
    </source>
</evidence>
<feature type="transmembrane region" description="Helical" evidence="6">
    <location>
        <begin position="476"/>
        <end position="499"/>
    </location>
</feature>
<dbReference type="SUPFAM" id="SSF56281">
    <property type="entry name" value="Metallo-hydrolase/oxidoreductase"/>
    <property type="match status" value="1"/>
</dbReference>
<dbReference type="OrthoDB" id="9761531at2"/>
<keyword evidence="5 6" id="KW-0472">Membrane</keyword>
<evidence type="ECO:0000313" key="9">
    <source>
        <dbReference type="Proteomes" id="UP000243739"/>
    </source>
</evidence>
<evidence type="ECO:0000256" key="2">
    <source>
        <dbReference type="ARBA" id="ARBA00022475"/>
    </source>
</evidence>
<proteinExistence type="predicted"/>
<dbReference type="EMBL" id="MIJF01000078">
    <property type="protein sequence ID" value="OEF96905.1"/>
    <property type="molecule type" value="Genomic_DNA"/>
</dbReference>
<keyword evidence="2" id="KW-1003">Cell membrane</keyword>
<keyword evidence="9" id="KW-1185">Reference proteome</keyword>
<name>A0A1D2YS76_9BACI</name>
<dbReference type="InterPro" id="IPR004477">
    <property type="entry name" value="ComEC_N"/>
</dbReference>
<feature type="transmembrane region" description="Helical" evidence="6">
    <location>
        <begin position="311"/>
        <end position="328"/>
    </location>
</feature>
<comment type="subcellular location">
    <subcellularLocation>
        <location evidence="1">Cell membrane</location>
        <topology evidence="1">Multi-pass membrane protein</topology>
    </subcellularLocation>
</comment>
<dbReference type="InterPro" id="IPR035681">
    <property type="entry name" value="ComA-like_MBL"/>
</dbReference>
<dbReference type="Proteomes" id="UP000243739">
    <property type="component" value="Unassembled WGS sequence"/>
</dbReference>